<feature type="compositionally biased region" description="Basic and acidic residues" evidence="1">
    <location>
        <begin position="23"/>
        <end position="35"/>
    </location>
</feature>
<feature type="region of interest" description="Disordered" evidence="1">
    <location>
        <begin position="21"/>
        <end position="40"/>
    </location>
</feature>
<organism evidence="2 3">
    <name type="scientific">Portunus trituberculatus</name>
    <name type="common">Swimming crab</name>
    <name type="synonym">Neptunus trituberculatus</name>
    <dbReference type="NCBI Taxonomy" id="210409"/>
    <lineage>
        <taxon>Eukaryota</taxon>
        <taxon>Metazoa</taxon>
        <taxon>Ecdysozoa</taxon>
        <taxon>Arthropoda</taxon>
        <taxon>Crustacea</taxon>
        <taxon>Multicrustacea</taxon>
        <taxon>Malacostraca</taxon>
        <taxon>Eumalacostraca</taxon>
        <taxon>Eucarida</taxon>
        <taxon>Decapoda</taxon>
        <taxon>Pleocyemata</taxon>
        <taxon>Brachyura</taxon>
        <taxon>Eubrachyura</taxon>
        <taxon>Portunoidea</taxon>
        <taxon>Portunidae</taxon>
        <taxon>Portuninae</taxon>
        <taxon>Portunus</taxon>
    </lineage>
</organism>
<name>A0A5B7EE52_PORTR</name>
<accession>A0A5B7EE52</accession>
<evidence type="ECO:0000256" key="1">
    <source>
        <dbReference type="SAM" id="MobiDB-lite"/>
    </source>
</evidence>
<proteinExistence type="predicted"/>
<dbReference type="Proteomes" id="UP000324222">
    <property type="component" value="Unassembled WGS sequence"/>
</dbReference>
<sequence length="106" mass="11536">MQGRQGRTQGGAGKCNALINRTKRSDLFRPPREVTRSQGYPAITTTAASAFASSLASSRTFLGVTLTCYGQNSMCNKPQAVHSFHFVVSIRPTFSGQKHHRLGHSI</sequence>
<protein>
    <submittedName>
        <fullName evidence="2">Uncharacterized protein</fullName>
    </submittedName>
</protein>
<gene>
    <name evidence="2" type="ORF">E2C01_024914</name>
</gene>
<comment type="caution">
    <text evidence="2">The sequence shown here is derived from an EMBL/GenBank/DDBJ whole genome shotgun (WGS) entry which is preliminary data.</text>
</comment>
<reference evidence="2 3" key="1">
    <citation type="submission" date="2019-05" db="EMBL/GenBank/DDBJ databases">
        <title>Another draft genome of Portunus trituberculatus and its Hox gene families provides insights of decapod evolution.</title>
        <authorList>
            <person name="Jeong J.-H."/>
            <person name="Song I."/>
            <person name="Kim S."/>
            <person name="Choi T."/>
            <person name="Kim D."/>
            <person name="Ryu S."/>
            <person name="Kim W."/>
        </authorList>
    </citation>
    <scope>NUCLEOTIDE SEQUENCE [LARGE SCALE GENOMIC DNA]</scope>
    <source>
        <tissue evidence="2">Muscle</tissue>
    </source>
</reference>
<dbReference type="EMBL" id="VSRR010002474">
    <property type="protein sequence ID" value="MPC31619.1"/>
    <property type="molecule type" value="Genomic_DNA"/>
</dbReference>
<evidence type="ECO:0000313" key="2">
    <source>
        <dbReference type="EMBL" id="MPC31619.1"/>
    </source>
</evidence>
<evidence type="ECO:0000313" key="3">
    <source>
        <dbReference type="Proteomes" id="UP000324222"/>
    </source>
</evidence>
<keyword evidence="3" id="KW-1185">Reference proteome</keyword>
<dbReference type="AlphaFoldDB" id="A0A5B7EE52"/>